<accession>A0A2P7BKM1</accession>
<evidence type="ECO:0000313" key="2">
    <source>
        <dbReference type="EMBL" id="PSH66985.1"/>
    </source>
</evidence>
<comment type="caution">
    <text evidence="2">The sequence shown here is derived from an EMBL/GenBank/DDBJ whole genome shotgun (WGS) entry which is preliminary data.</text>
</comment>
<dbReference type="Proteomes" id="UP000241764">
    <property type="component" value="Unassembled WGS sequence"/>
</dbReference>
<name>A0A2P7BKM1_9HYPH</name>
<evidence type="ECO:0000313" key="3">
    <source>
        <dbReference type="Proteomes" id="UP000241764"/>
    </source>
</evidence>
<sequence length="82" mass="9170">MPEQDNKRESGTESRRILDRVNHETASGGLSVIERTKGHFSAEDADAADPIEIWGTRIGRFLGLLVLIAMFIWFLSSFFGMA</sequence>
<dbReference type="EMBL" id="PGGM01000001">
    <property type="protein sequence ID" value="PSH66985.1"/>
    <property type="molecule type" value="Genomic_DNA"/>
</dbReference>
<dbReference type="AlphaFoldDB" id="A0A2P7BKM1"/>
<reference evidence="3" key="1">
    <citation type="submission" date="2017-11" db="EMBL/GenBank/DDBJ databases">
        <authorList>
            <person name="Kuznetsova I."/>
            <person name="Sazanova A."/>
            <person name="Chirak E."/>
            <person name="Safronova V."/>
            <person name="Willems A."/>
        </authorList>
    </citation>
    <scope>NUCLEOTIDE SEQUENCE [LARGE SCALE GENOMIC DNA]</scope>
    <source>
        <strain evidence="3">CCBAU 03422</strain>
    </source>
</reference>
<gene>
    <name evidence="2" type="ORF">CU103_01005</name>
</gene>
<organism evidence="2 3">
    <name type="scientific">Phyllobacterium sophorae</name>
    <dbReference type="NCBI Taxonomy" id="1520277"/>
    <lineage>
        <taxon>Bacteria</taxon>
        <taxon>Pseudomonadati</taxon>
        <taxon>Pseudomonadota</taxon>
        <taxon>Alphaproteobacteria</taxon>
        <taxon>Hyphomicrobiales</taxon>
        <taxon>Phyllobacteriaceae</taxon>
        <taxon>Phyllobacterium</taxon>
    </lineage>
</organism>
<feature type="transmembrane region" description="Helical" evidence="1">
    <location>
        <begin position="61"/>
        <end position="81"/>
    </location>
</feature>
<keyword evidence="1" id="KW-0472">Membrane</keyword>
<protein>
    <submittedName>
        <fullName evidence="2">Uncharacterized protein</fullName>
    </submittedName>
</protein>
<keyword evidence="3" id="KW-1185">Reference proteome</keyword>
<proteinExistence type="predicted"/>
<keyword evidence="1" id="KW-1133">Transmembrane helix</keyword>
<dbReference type="OrthoDB" id="8449218at2"/>
<keyword evidence="1" id="KW-0812">Transmembrane</keyword>
<evidence type="ECO:0000256" key="1">
    <source>
        <dbReference type="SAM" id="Phobius"/>
    </source>
</evidence>
<dbReference type="RefSeq" id="WP_106662056.1">
    <property type="nucleotide sequence ID" value="NZ_PGGM01000001.1"/>
</dbReference>